<evidence type="ECO:0000313" key="2">
    <source>
        <dbReference type="EMBL" id="CAG9315524.1"/>
    </source>
</evidence>
<accession>A0AAU9ITM5</accession>
<comment type="caution">
    <text evidence="2">The sequence shown here is derived from an EMBL/GenBank/DDBJ whole genome shotgun (WGS) entry which is preliminary data.</text>
</comment>
<reference evidence="2" key="1">
    <citation type="submission" date="2021-09" db="EMBL/GenBank/DDBJ databases">
        <authorList>
            <consortium name="AG Swart"/>
            <person name="Singh M."/>
            <person name="Singh A."/>
            <person name="Seah K."/>
            <person name="Emmerich C."/>
        </authorList>
    </citation>
    <scope>NUCLEOTIDE SEQUENCE</scope>
    <source>
        <strain evidence="2">ATCC30299</strain>
    </source>
</reference>
<protein>
    <submittedName>
        <fullName evidence="2">Uncharacterized protein</fullName>
    </submittedName>
</protein>
<dbReference type="AlphaFoldDB" id="A0AAU9ITM5"/>
<evidence type="ECO:0000256" key="1">
    <source>
        <dbReference type="SAM" id="Coils"/>
    </source>
</evidence>
<dbReference type="Gene3D" id="1.10.287.1490">
    <property type="match status" value="1"/>
</dbReference>
<keyword evidence="3" id="KW-1185">Reference proteome</keyword>
<sequence>MVTAFQSRKFTSSLSSSNDASLEKSCHLCSKPLEKAKTKICASCSKPTCKYHSRINRSGLIVCYNCMYEEIKTNLIIEKNKQIAIYNTDLIDIAKQRKELKHDIKEKTSKIQKLEKQLQNIEKPFENKCENINRRIESEIKYNESIQNELTQLETVFRDAERTKNAMKNKLLETEGEIEILNKNRMNLECGKDMLLNRLNVLMAETKELVPYIKLREFLCGKCKRAIKRRFSEYIIGSIGQDQSRSIFESVINYQKSVLVGYNSRKIKDEPSESCNCDIM</sequence>
<dbReference type="EMBL" id="CAJZBQ010000014">
    <property type="protein sequence ID" value="CAG9315524.1"/>
    <property type="molecule type" value="Genomic_DNA"/>
</dbReference>
<proteinExistence type="predicted"/>
<keyword evidence="1" id="KW-0175">Coiled coil</keyword>
<feature type="coiled-coil region" evidence="1">
    <location>
        <begin position="97"/>
        <end position="184"/>
    </location>
</feature>
<gene>
    <name evidence="2" type="ORF">BSTOLATCC_MIC14279</name>
</gene>
<evidence type="ECO:0000313" key="3">
    <source>
        <dbReference type="Proteomes" id="UP001162131"/>
    </source>
</evidence>
<name>A0AAU9ITM5_9CILI</name>
<organism evidence="2 3">
    <name type="scientific">Blepharisma stoltei</name>
    <dbReference type="NCBI Taxonomy" id="1481888"/>
    <lineage>
        <taxon>Eukaryota</taxon>
        <taxon>Sar</taxon>
        <taxon>Alveolata</taxon>
        <taxon>Ciliophora</taxon>
        <taxon>Postciliodesmatophora</taxon>
        <taxon>Heterotrichea</taxon>
        <taxon>Heterotrichida</taxon>
        <taxon>Blepharismidae</taxon>
        <taxon>Blepharisma</taxon>
    </lineage>
</organism>
<dbReference type="Proteomes" id="UP001162131">
    <property type="component" value="Unassembled WGS sequence"/>
</dbReference>